<organism evidence="12 13">
    <name type="scientific">Sulfuriroseicoccus oceanibius</name>
    <dbReference type="NCBI Taxonomy" id="2707525"/>
    <lineage>
        <taxon>Bacteria</taxon>
        <taxon>Pseudomonadati</taxon>
        <taxon>Verrucomicrobiota</taxon>
        <taxon>Verrucomicrobiia</taxon>
        <taxon>Verrucomicrobiales</taxon>
        <taxon>Verrucomicrobiaceae</taxon>
        <taxon>Sulfuriroseicoccus</taxon>
    </lineage>
</organism>
<reference evidence="12 13" key="1">
    <citation type="submission" date="2020-12" db="EMBL/GenBank/DDBJ databases">
        <title>Sulforoseuscoccus oceanibium gen. nov., sp. nov., a representative of the phylum Verrucomicrobia with special cytoplasmic membrane, and proposal of Sulforoseuscoccusaceae fam. nov.</title>
        <authorList>
            <person name="Xi F."/>
        </authorList>
    </citation>
    <scope>NUCLEOTIDE SEQUENCE [LARGE SCALE GENOMIC DNA]</scope>
    <source>
        <strain evidence="12 13">T37</strain>
    </source>
</reference>
<dbReference type="GO" id="GO:0008270">
    <property type="term" value="F:zinc ion binding"/>
    <property type="evidence" value="ECO:0007669"/>
    <property type="project" value="InterPro"/>
</dbReference>
<dbReference type="Gene3D" id="2.60.40.10">
    <property type="entry name" value="Immunoglobulins"/>
    <property type="match status" value="1"/>
</dbReference>
<evidence type="ECO:0000313" key="12">
    <source>
        <dbReference type="EMBL" id="QQL45409.1"/>
    </source>
</evidence>
<sequence length="1094" mass="115458">MKSRAFEKVLMTVVSSALLIGCDKHEATTVTASDPSGPSSEPLQQTLAEEETNIWEANSAPDHSGCSCGCGASSEAAHAVADQRSARQAANRQTWGADAFAHLIDHHEISEKAATILASAIPHDRFISIPVDLQQELIDYADFTQVAPTRYLPSLCWHEATPAIKRQLFHDVRSAAISSDPQTALDSTATIEDRWLNNATDGPAGPQGTVITLTWSIIPDGTIIPNRETFDPDSTSNLIAKLNETYGTHPSSSKPEDQPWFPMFVDAFAEWSEESGVRFVYEPNDDGAIQIYTSEGAGQLGVRGDIRIGGKYIDGDAGTLAYNWYPDYGDMVIDTGDGLIFNGNVNSQFTRNVIAHELGHGLGFGHIFPRDKTKLMEALATSAFAGPQFDDVLTIQSSYGDSYERHASGTDNESTARATDIGSVSSGNAFTSQNASIANASDVDTYRFTAGSTGSATVQIVPASESYMVGPTEPEETLFEAALQQDLQFKVFAADGSTVLHSVNDGATGSTESVTFNASSVGADYYVQVLGDGSDSPQVYQLSVDIEAIAPSLGLSNYQLISESCAPANQTVDQGELITISVDLTNTGSLTATDTAVTLEAATNLVRVTSSDTLGDLAPGGSATAYLQFRHQGDNGSTPEIVITASASNGSPAELRQSFTIGTPSELINEGFETLSVGSLPAGWSAATTGATQWAVTGTSPNTGTKALFCSDSSGDTDATVTLPSILLPADQSATLQFSHQFAFEPEYDGGVLEISIDGGAWQDWVTAGGTFTQGGYVDAIRNPSSASIAGRQAWSGFSNGYQQVTATFPISAQGKPVQVRWLLSTDRNKSEQGWWIDDVTISGGYTSCIPSLPTLTATATDNEASELDLANHGQIEITASETVGSDLAVAYALSGTATNGSDITTLAGTATIASGNTKTTVDIAPIRDSLAEGTETLTLTLSTDSTYEIGSPSAASVTITDLPVDEWRFATFPPAAPLTGDSDDYDRDGVKNLLEYALGTDPTSMTQAPTVEMVTTGNGPEMQLRFKQLTGLADISYQVETSDTLESESWTTSGVVLNYGDTDANGMREVTASIPVGSGPRFLRLQIVRTVTP</sequence>
<keyword evidence="3 12" id="KW-0645">Protease</keyword>
<evidence type="ECO:0000256" key="10">
    <source>
        <dbReference type="ARBA" id="ARBA00023049"/>
    </source>
</evidence>
<dbReference type="InterPro" id="IPR001818">
    <property type="entry name" value="Pept_M10_metallopeptidase"/>
</dbReference>
<dbReference type="GO" id="GO:0004222">
    <property type="term" value="F:metalloendopeptidase activity"/>
    <property type="evidence" value="ECO:0007669"/>
    <property type="project" value="InterPro"/>
</dbReference>
<dbReference type="KEGG" id="soa:G3M56_002120"/>
<accession>A0A6B3LA52</accession>
<evidence type="ECO:0000256" key="9">
    <source>
        <dbReference type="ARBA" id="ARBA00022837"/>
    </source>
</evidence>
<keyword evidence="8" id="KW-0862">Zinc</keyword>
<dbReference type="PROSITE" id="PS51257">
    <property type="entry name" value="PROKAR_LIPOPROTEIN"/>
    <property type="match status" value="1"/>
</dbReference>
<dbReference type="InterPro" id="IPR013783">
    <property type="entry name" value="Ig-like_fold"/>
</dbReference>
<dbReference type="GO" id="GO:0030574">
    <property type="term" value="P:collagen catabolic process"/>
    <property type="evidence" value="ECO:0007669"/>
    <property type="project" value="TreeGrafter"/>
</dbReference>
<evidence type="ECO:0000256" key="1">
    <source>
        <dbReference type="ARBA" id="ARBA00001947"/>
    </source>
</evidence>
<gene>
    <name evidence="12" type="ORF">G3M56_002120</name>
</gene>
<dbReference type="GO" id="GO:0016020">
    <property type="term" value="C:membrane"/>
    <property type="evidence" value="ECO:0007669"/>
    <property type="project" value="InterPro"/>
</dbReference>
<keyword evidence="4" id="KW-0479">Metal-binding</keyword>
<dbReference type="InterPro" id="IPR006026">
    <property type="entry name" value="Peptidase_Metallo"/>
</dbReference>
<evidence type="ECO:0000256" key="2">
    <source>
        <dbReference type="ARBA" id="ARBA00010370"/>
    </source>
</evidence>
<dbReference type="EMBL" id="CP066776">
    <property type="protein sequence ID" value="QQL45409.1"/>
    <property type="molecule type" value="Genomic_DNA"/>
</dbReference>
<dbReference type="PANTHER" id="PTHR10201">
    <property type="entry name" value="MATRIX METALLOPROTEINASE"/>
    <property type="match status" value="1"/>
</dbReference>
<protein>
    <submittedName>
        <fullName evidence="12">Matrixin family metalloprotease</fullName>
    </submittedName>
</protein>
<keyword evidence="7" id="KW-0378">Hydrolase</keyword>
<dbReference type="Gene3D" id="2.60.120.260">
    <property type="entry name" value="Galactose-binding domain-like"/>
    <property type="match status" value="1"/>
</dbReference>
<proteinExistence type="inferred from homology"/>
<dbReference type="SUPFAM" id="SSF55486">
    <property type="entry name" value="Metalloproteases ('zincins'), catalytic domain"/>
    <property type="match status" value="1"/>
</dbReference>
<keyword evidence="9" id="KW-0106">Calcium</keyword>
<dbReference type="GO" id="GO:0030198">
    <property type="term" value="P:extracellular matrix organization"/>
    <property type="evidence" value="ECO:0007669"/>
    <property type="project" value="TreeGrafter"/>
</dbReference>
<keyword evidence="5" id="KW-0732">Signal</keyword>
<dbReference type="Pfam" id="PF00413">
    <property type="entry name" value="Peptidase_M10"/>
    <property type="match status" value="1"/>
</dbReference>
<dbReference type="RefSeq" id="WP_164365190.1">
    <property type="nucleotide sequence ID" value="NZ_CP066776.1"/>
</dbReference>
<evidence type="ECO:0000313" key="13">
    <source>
        <dbReference type="Proteomes" id="UP000475117"/>
    </source>
</evidence>
<dbReference type="GO" id="GO:0005615">
    <property type="term" value="C:extracellular space"/>
    <property type="evidence" value="ECO:0007669"/>
    <property type="project" value="TreeGrafter"/>
</dbReference>
<evidence type="ECO:0000256" key="6">
    <source>
        <dbReference type="ARBA" id="ARBA00022737"/>
    </source>
</evidence>
<dbReference type="InterPro" id="IPR038081">
    <property type="entry name" value="CalX-like_sf"/>
</dbReference>
<dbReference type="GO" id="GO:0007154">
    <property type="term" value="P:cell communication"/>
    <property type="evidence" value="ECO:0007669"/>
    <property type="project" value="InterPro"/>
</dbReference>
<keyword evidence="13" id="KW-1185">Reference proteome</keyword>
<evidence type="ECO:0000256" key="5">
    <source>
        <dbReference type="ARBA" id="ARBA00022729"/>
    </source>
</evidence>
<feature type="domain" description="Peptidase metallopeptidase" evidence="11">
    <location>
        <begin position="235"/>
        <end position="401"/>
    </location>
</feature>
<dbReference type="Gene3D" id="2.60.120.380">
    <property type="match status" value="1"/>
</dbReference>
<name>A0A6B3LA52_9BACT</name>
<dbReference type="SMART" id="SM00235">
    <property type="entry name" value="ZnMc"/>
    <property type="match status" value="1"/>
</dbReference>
<dbReference type="AlphaFoldDB" id="A0A6B3LA52"/>
<comment type="similarity">
    <text evidence="2">Belongs to the peptidase M10A family.</text>
</comment>
<dbReference type="Gene3D" id="3.40.390.10">
    <property type="entry name" value="Collagenase (Catalytic Domain)"/>
    <property type="match status" value="1"/>
</dbReference>
<keyword evidence="6" id="KW-0677">Repeat</keyword>
<dbReference type="Pfam" id="PF20773">
    <property type="entry name" value="InhA-like_MAM"/>
    <property type="match status" value="1"/>
</dbReference>
<dbReference type="GO" id="GO:0031012">
    <property type="term" value="C:extracellular matrix"/>
    <property type="evidence" value="ECO:0007669"/>
    <property type="project" value="InterPro"/>
</dbReference>
<dbReference type="Pfam" id="PF03160">
    <property type="entry name" value="Calx-beta"/>
    <property type="match status" value="1"/>
</dbReference>
<keyword evidence="10 12" id="KW-0482">Metalloprotease</keyword>
<dbReference type="PANTHER" id="PTHR10201:SF291">
    <property type="entry name" value="MATRIX METALLOPROTEINASE 1, ISOFORM C-RELATED"/>
    <property type="match status" value="1"/>
</dbReference>
<evidence type="ECO:0000256" key="8">
    <source>
        <dbReference type="ARBA" id="ARBA00022833"/>
    </source>
</evidence>
<dbReference type="GO" id="GO:0006508">
    <property type="term" value="P:proteolysis"/>
    <property type="evidence" value="ECO:0007669"/>
    <property type="project" value="UniProtKB-KW"/>
</dbReference>
<evidence type="ECO:0000256" key="7">
    <source>
        <dbReference type="ARBA" id="ARBA00022801"/>
    </source>
</evidence>
<evidence type="ECO:0000259" key="11">
    <source>
        <dbReference type="SMART" id="SM00235"/>
    </source>
</evidence>
<dbReference type="Gene3D" id="2.60.40.2030">
    <property type="match status" value="1"/>
</dbReference>
<dbReference type="Proteomes" id="UP000475117">
    <property type="component" value="Chromosome"/>
</dbReference>
<evidence type="ECO:0000256" key="3">
    <source>
        <dbReference type="ARBA" id="ARBA00022670"/>
    </source>
</evidence>
<dbReference type="InterPro" id="IPR003644">
    <property type="entry name" value="Calx_beta"/>
</dbReference>
<dbReference type="InterPro" id="IPR024079">
    <property type="entry name" value="MetalloPept_cat_dom_sf"/>
</dbReference>
<dbReference type="SUPFAM" id="SSF141072">
    <property type="entry name" value="CalX-like"/>
    <property type="match status" value="1"/>
</dbReference>
<comment type="cofactor">
    <cofactor evidence="1">
        <name>Zn(2+)</name>
        <dbReference type="ChEBI" id="CHEBI:29105"/>
    </cofactor>
</comment>
<evidence type="ECO:0000256" key="4">
    <source>
        <dbReference type="ARBA" id="ARBA00022723"/>
    </source>
</evidence>